<dbReference type="Gene3D" id="2.130.10.130">
    <property type="entry name" value="Integrin alpha, N-terminal"/>
    <property type="match status" value="1"/>
</dbReference>
<dbReference type="SUPFAM" id="SSF69318">
    <property type="entry name" value="Integrin alpha N-terminal domain"/>
    <property type="match status" value="2"/>
</dbReference>
<dbReference type="PROSITE" id="PS00018">
    <property type="entry name" value="EF_HAND_1"/>
    <property type="match status" value="1"/>
</dbReference>
<dbReference type="OrthoDB" id="5287961at2"/>
<sequence length="589" mass="62213" precursor="true">MRRMRSFLAILVATMAAAGASAQPVFTESGGAVLNGLSLSARSASLADIDNDGDLDVFFQGSSGARQLLRNNVHGTGSFTFTNISSSLASGLGDSWSAAWGDYDGNGFVDVFVGQTNSGASGDVLSNSGGGFTNPSTAVGLNDPGFHQNVAWADMNNDRRLDLVIGMEGPERHEIYLQGADGHFTPVGAAAGFQESWGTKAYGMAIGDTDGDGDLDVYISTCRSGGNIPNNFYENQLAQTCTLSFIDIANSNGTQNLENSYDAEFVDFDDDGKLDLFMVGADQRPTRIFRNDGNNKFTDVAQILGHDLLSNVGGDLNGGKAIDYDNDGDLDLFMHDNLNINGSNQARKLYRNDGNWNFNDVTVQAGVASTNEGAYDSVWGDLDLDGDQDLIAPTAGGIPERVFLSNAATNGNHWLYLQLGGSRDNTSAIGATVYATINAGTPTERTLRREANTNAGTFNQSDLPVHFGLGDATLIDELRIVWPDGRTQWLHDVAVDQYLPLQYGDLDGDGDVDATDLSGWQGNFGLNGDSDADGDGDSDGADYLAWQRAKGLSAIAASSAASAQVPEPAASSLVVAALGVLLAARRLPR</sequence>
<dbReference type="Pfam" id="PF13517">
    <property type="entry name" value="FG-GAP_3"/>
    <property type="match status" value="2"/>
</dbReference>
<feature type="chain" id="PRO_5021876661" evidence="2">
    <location>
        <begin position="23"/>
        <end position="589"/>
    </location>
</feature>
<dbReference type="PANTHER" id="PTHR16026">
    <property type="entry name" value="CARTILAGE ACIDIC PROTEIN 1"/>
    <property type="match status" value="1"/>
</dbReference>
<dbReference type="RefSeq" id="WP_145431660.1">
    <property type="nucleotide sequence ID" value="NZ_CP036339.1"/>
</dbReference>
<organism evidence="4 5">
    <name type="scientific">Lacipirellula limnantheis</name>
    <dbReference type="NCBI Taxonomy" id="2528024"/>
    <lineage>
        <taxon>Bacteria</taxon>
        <taxon>Pseudomonadati</taxon>
        <taxon>Planctomycetota</taxon>
        <taxon>Planctomycetia</taxon>
        <taxon>Pirellulales</taxon>
        <taxon>Lacipirellulaceae</taxon>
        <taxon>Lacipirellula</taxon>
    </lineage>
</organism>
<evidence type="ECO:0000256" key="2">
    <source>
        <dbReference type="SAM" id="SignalP"/>
    </source>
</evidence>
<dbReference type="InterPro" id="IPR027039">
    <property type="entry name" value="Crtac1"/>
</dbReference>
<dbReference type="AlphaFoldDB" id="A0A517TUM1"/>
<dbReference type="EMBL" id="CP036339">
    <property type="protein sequence ID" value="QDT72057.1"/>
    <property type="molecule type" value="Genomic_DNA"/>
</dbReference>
<evidence type="ECO:0000256" key="1">
    <source>
        <dbReference type="ARBA" id="ARBA00022729"/>
    </source>
</evidence>
<dbReference type="PANTHER" id="PTHR16026:SF0">
    <property type="entry name" value="CARTILAGE ACIDIC PROTEIN 1"/>
    <property type="match status" value="1"/>
</dbReference>
<accession>A0A517TUM1</accession>
<evidence type="ECO:0000313" key="4">
    <source>
        <dbReference type="EMBL" id="QDT72057.1"/>
    </source>
</evidence>
<keyword evidence="5" id="KW-1185">Reference proteome</keyword>
<dbReference type="InterPro" id="IPR013517">
    <property type="entry name" value="FG-GAP"/>
</dbReference>
<gene>
    <name evidence="4" type="ORF">I41_12230</name>
</gene>
<dbReference type="InterPro" id="IPR028994">
    <property type="entry name" value="Integrin_alpha_N"/>
</dbReference>
<feature type="signal peptide" evidence="2">
    <location>
        <begin position="1"/>
        <end position="22"/>
    </location>
</feature>
<dbReference type="Pfam" id="PF07593">
    <property type="entry name" value="UnbV_ASPIC"/>
    <property type="match status" value="1"/>
</dbReference>
<feature type="domain" description="ASPIC/UnbV" evidence="3">
    <location>
        <begin position="428"/>
        <end position="499"/>
    </location>
</feature>
<evidence type="ECO:0000259" key="3">
    <source>
        <dbReference type="Pfam" id="PF07593"/>
    </source>
</evidence>
<reference evidence="4 5" key="1">
    <citation type="submission" date="2019-02" db="EMBL/GenBank/DDBJ databases">
        <title>Deep-cultivation of Planctomycetes and their phenomic and genomic characterization uncovers novel biology.</title>
        <authorList>
            <person name="Wiegand S."/>
            <person name="Jogler M."/>
            <person name="Boedeker C."/>
            <person name="Pinto D."/>
            <person name="Vollmers J."/>
            <person name="Rivas-Marin E."/>
            <person name="Kohn T."/>
            <person name="Peeters S.H."/>
            <person name="Heuer A."/>
            <person name="Rast P."/>
            <person name="Oberbeckmann S."/>
            <person name="Bunk B."/>
            <person name="Jeske O."/>
            <person name="Meyerdierks A."/>
            <person name="Storesund J.E."/>
            <person name="Kallscheuer N."/>
            <person name="Luecker S."/>
            <person name="Lage O.M."/>
            <person name="Pohl T."/>
            <person name="Merkel B.J."/>
            <person name="Hornburger P."/>
            <person name="Mueller R.-W."/>
            <person name="Bruemmer F."/>
            <person name="Labrenz M."/>
            <person name="Spormann A.M."/>
            <person name="Op den Camp H."/>
            <person name="Overmann J."/>
            <person name="Amann R."/>
            <person name="Jetten M.S.M."/>
            <person name="Mascher T."/>
            <person name="Medema M.H."/>
            <person name="Devos D.P."/>
            <person name="Kaster A.-K."/>
            <person name="Ovreas L."/>
            <person name="Rohde M."/>
            <person name="Galperin M.Y."/>
            <person name="Jogler C."/>
        </authorList>
    </citation>
    <scope>NUCLEOTIDE SEQUENCE [LARGE SCALE GENOMIC DNA]</scope>
    <source>
        <strain evidence="4 5">I41</strain>
    </source>
</reference>
<proteinExistence type="predicted"/>
<protein>
    <submittedName>
        <fullName evidence="4">ASPIC and UnbV</fullName>
    </submittedName>
</protein>
<dbReference type="Proteomes" id="UP000317909">
    <property type="component" value="Chromosome"/>
</dbReference>
<dbReference type="InterPro" id="IPR018247">
    <property type="entry name" value="EF_Hand_1_Ca_BS"/>
</dbReference>
<evidence type="ECO:0000313" key="5">
    <source>
        <dbReference type="Proteomes" id="UP000317909"/>
    </source>
</evidence>
<dbReference type="KEGG" id="llh:I41_12230"/>
<dbReference type="InterPro" id="IPR011519">
    <property type="entry name" value="UnbV_ASPIC"/>
</dbReference>
<name>A0A517TUM1_9BACT</name>
<keyword evidence="1 2" id="KW-0732">Signal</keyword>